<name>A0A183TJF7_SCHSO</name>
<dbReference type="Pfam" id="PF01300">
    <property type="entry name" value="Sua5_yciO_yrdC"/>
    <property type="match status" value="1"/>
</dbReference>
<dbReference type="EMBL" id="UYSU01041292">
    <property type="protein sequence ID" value="VDM02990.1"/>
    <property type="molecule type" value="Genomic_DNA"/>
</dbReference>
<dbReference type="InterPro" id="IPR006070">
    <property type="entry name" value="Sua5-like_dom"/>
</dbReference>
<organism evidence="11">
    <name type="scientific">Schistocephalus solidus</name>
    <name type="common">Tapeworm</name>
    <dbReference type="NCBI Taxonomy" id="70667"/>
    <lineage>
        <taxon>Eukaryota</taxon>
        <taxon>Metazoa</taxon>
        <taxon>Spiralia</taxon>
        <taxon>Lophotrochozoa</taxon>
        <taxon>Platyhelminthes</taxon>
        <taxon>Cestoda</taxon>
        <taxon>Eucestoda</taxon>
        <taxon>Diphyllobothriidea</taxon>
        <taxon>Diphyllobothriidae</taxon>
        <taxon>Schistocephalus</taxon>
    </lineage>
</organism>
<reference evidence="11" key="1">
    <citation type="submission" date="2016-06" db="UniProtKB">
        <authorList>
            <consortium name="WormBaseParasite"/>
        </authorList>
    </citation>
    <scope>IDENTIFICATION</scope>
</reference>
<dbReference type="InterPro" id="IPR017945">
    <property type="entry name" value="DHBP_synth_RibB-like_a/b_dom"/>
</dbReference>
<dbReference type="STRING" id="70667.A0A183TJF7"/>
<dbReference type="PANTHER" id="PTHR17490">
    <property type="entry name" value="SUA5"/>
    <property type="match status" value="1"/>
</dbReference>
<comment type="similarity">
    <text evidence="2">Belongs to the SUA5 family.</text>
</comment>
<evidence type="ECO:0000313" key="10">
    <source>
        <dbReference type="Proteomes" id="UP000275846"/>
    </source>
</evidence>
<feature type="domain" description="YrdC-like" evidence="8">
    <location>
        <begin position="39"/>
        <end position="274"/>
    </location>
</feature>
<evidence type="ECO:0000313" key="11">
    <source>
        <dbReference type="WBParaSite" id="SSLN_0001724001-mRNA-1"/>
    </source>
</evidence>
<keyword evidence="10" id="KW-1185">Reference proteome</keyword>
<proteinExistence type="inferred from homology"/>
<evidence type="ECO:0000256" key="1">
    <source>
        <dbReference type="ARBA" id="ARBA00004496"/>
    </source>
</evidence>
<dbReference type="GO" id="GO:0005737">
    <property type="term" value="C:cytoplasm"/>
    <property type="evidence" value="ECO:0007669"/>
    <property type="project" value="UniProtKB-SubCell"/>
</dbReference>
<dbReference type="GO" id="GO:0006450">
    <property type="term" value="P:regulation of translational fidelity"/>
    <property type="evidence" value="ECO:0007669"/>
    <property type="project" value="TreeGrafter"/>
</dbReference>
<evidence type="ECO:0000256" key="4">
    <source>
        <dbReference type="ARBA" id="ARBA00015492"/>
    </source>
</evidence>
<dbReference type="AlphaFoldDB" id="A0A183TJF7"/>
<dbReference type="SUPFAM" id="SSF55821">
    <property type="entry name" value="YrdC/RibB"/>
    <property type="match status" value="1"/>
</dbReference>
<evidence type="ECO:0000313" key="9">
    <source>
        <dbReference type="EMBL" id="VDM02990.1"/>
    </source>
</evidence>
<keyword evidence="5" id="KW-0963">Cytoplasm</keyword>
<dbReference type="EC" id="2.7.7.87" evidence="3"/>
<dbReference type="InterPro" id="IPR050156">
    <property type="entry name" value="TC-AMP_synthase_SUA5"/>
</dbReference>
<dbReference type="PANTHER" id="PTHR17490:SF10">
    <property type="entry name" value="THREONYLCARBAMOYL-AMP SYNTHASE"/>
    <property type="match status" value="1"/>
</dbReference>
<evidence type="ECO:0000256" key="5">
    <source>
        <dbReference type="ARBA" id="ARBA00022490"/>
    </source>
</evidence>
<keyword evidence="6" id="KW-0808">Transferase</keyword>
<protein>
    <recommendedName>
        <fullName evidence="4">Threonylcarbamoyl-AMP synthase</fullName>
        <ecNumber evidence="3">2.7.7.87</ecNumber>
    </recommendedName>
</protein>
<accession>A0A183TJF7</accession>
<evidence type="ECO:0000259" key="8">
    <source>
        <dbReference type="PROSITE" id="PS51163"/>
    </source>
</evidence>
<dbReference type="Proteomes" id="UP000275846">
    <property type="component" value="Unassembled WGS sequence"/>
</dbReference>
<dbReference type="OrthoDB" id="3648309at2759"/>
<dbReference type="WBParaSite" id="SSLN_0001724001-mRNA-1">
    <property type="protein sequence ID" value="SSLN_0001724001-mRNA-1"/>
    <property type="gene ID" value="SSLN_0001724001"/>
</dbReference>
<evidence type="ECO:0000256" key="6">
    <source>
        <dbReference type="ARBA" id="ARBA00022679"/>
    </source>
</evidence>
<evidence type="ECO:0000256" key="7">
    <source>
        <dbReference type="ARBA" id="ARBA00048366"/>
    </source>
</evidence>
<dbReference type="GO" id="GO:0061710">
    <property type="term" value="F:L-threonylcarbamoyladenylate synthase"/>
    <property type="evidence" value="ECO:0007669"/>
    <property type="project" value="UniProtKB-EC"/>
</dbReference>
<comment type="catalytic activity">
    <reaction evidence="7">
        <text>L-threonine + hydrogencarbonate + ATP = L-threonylcarbamoyladenylate + diphosphate + H2O</text>
        <dbReference type="Rhea" id="RHEA:36407"/>
        <dbReference type="ChEBI" id="CHEBI:15377"/>
        <dbReference type="ChEBI" id="CHEBI:17544"/>
        <dbReference type="ChEBI" id="CHEBI:30616"/>
        <dbReference type="ChEBI" id="CHEBI:33019"/>
        <dbReference type="ChEBI" id="CHEBI:57926"/>
        <dbReference type="ChEBI" id="CHEBI:73682"/>
        <dbReference type="EC" id="2.7.7.87"/>
    </reaction>
</comment>
<dbReference type="GO" id="GO:0003725">
    <property type="term" value="F:double-stranded RNA binding"/>
    <property type="evidence" value="ECO:0007669"/>
    <property type="project" value="InterPro"/>
</dbReference>
<dbReference type="PROSITE" id="PS51163">
    <property type="entry name" value="YRDC"/>
    <property type="match status" value="1"/>
</dbReference>
<reference evidence="9 10" key="2">
    <citation type="submission" date="2018-11" db="EMBL/GenBank/DDBJ databases">
        <authorList>
            <consortium name="Pathogen Informatics"/>
        </authorList>
    </citation>
    <scope>NUCLEOTIDE SEQUENCE [LARGE SCALE GENOMIC DNA]</scope>
    <source>
        <strain evidence="9 10">NST_G2</strain>
    </source>
</reference>
<evidence type="ECO:0000256" key="2">
    <source>
        <dbReference type="ARBA" id="ARBA00007663"/>
    </source>
</evidence>
<comment type="subcellular location">
    <subcellularLocation>
        <location evidence="1">Cytoplasm</location>
    </subcellularLocation>
</comment>
<dbReference type="Gene3D" id="3.90.870.10">
    <property type="entry name" value="DHBP synthase"/>
    <property type="match status" value="2"/>
</dbReference>
<gene>
    <name evidence="9" type="ORF">SSLN_LOCUS16604</name>
</gene>
<dbReference type="GO" id="GO:0000049">
    <property type="term" value="F:tRNA binding"/>
    <property type="evidence" value="ECO:0007669"/>
    <property type="project" value="TreeGrafter"/>
</dbReference>
<evidence type="ECO:0000256" key="3">
    <source>
        <dbReference type="ARBA" id="ARBA00012584"/>
    </source>
</evidence>
<sequence length="288" mass="30939">IKCGLFLGSKQGLIFYILQPSFHKNNLLSHSFVFIVSAISSLQKIGKILLNGGVIAVPTDTVYGLACCGLNTQALKRLYEIKGRDAAKPMAICLDKASSIHQWCNTSHISEKLLATLLPGPVTVILPRRQPLDPLSPLLNPGVAEIGIRVPDHFVVREIPEALATAFRDSSKDCLSGLHIPDVAAVAGAMALPIVLTSANPSGFQSTLAPEEFQSLWPQLDLIIDGGRIVTNESEGLDPGDHNASRAGSTVVDLSECVRSPGSNLYTIVREGRCVLIFSPFLPTFHLK</sequence>